<gene>
    <name evidence="9" type="ORF">V6N11_035840</name>
</gene>
<dbReference type="InterPro" id="IPR007527">
    <property type="entry name" value="Znf_SWIM"/>
</dbReference>
<comment type="caution">
    <text evidence="9">The sequence shown here is derived from an EMBL/GenBank/DDBJ whole genome shotgun (WGS) entry which is preliminary data.</text>
</comment>
<dbReference type="InterPro" id="IPR032466">
    <property type="entry name" value="Metal_Hydrolase"/>
</dbReference>
<evidence type="ECO:0000256" key="6">
    <source>
        <dbReference type="ARBA" id="ARBA00022833"/>
    </source>
</evidence>
<dbReference type="InterPro" id="IPR004332">
    <property type="entry name" value="Transposase_MuDR"/>
</dbReference>
<reference evidence="9 10" key="1">
    <citation type="journal article" date="2024" name="G3 (Bethesda)">
        <title>Genome assembly of Hibiscus sabdariffa L. provides insights into metabolisms of medicinal natural products.</title>
        <authorList>
            <person name="Kim T."/>
        </authorList>
    </citation>
    <scope>NUCLEOTIDE SEQUENCE [LARGE SCALE GENOMIC DNA]</scope>
    <source>
        <strain evidence="9">TK-2024</strain>
        <tissue evidence="9">Old leaves</tissue>
    </source>
</reference>
<keyword evidence="6" id="KW-0862">Zinc</keyword>
<dbReference type="EMBL" id="JBBPBN010000024">
    <property type="protein sequence ID" value="KAK9009298.1"/>
    <property type="molecule type" value="Genomic_DNA"/>
</dbReference>
<keyword evidence="3" id="KW-0479">Metal-binding</keyword>
<dbReference type="InterPro" id="IPR050891">
    <property type="entry name" value="TatD-type_Hydrolase"/>
</dbReference>
<dbReference type="PANTHER" id="PTHR10060:SF15">
    <property type="entry name" value="DEOXYRIBONUCLEASE TATDN1"/>
    <property type="match status" value="1"/>
</dbReference>
<dbReference type="CDD" id="cd01310">
    <property type="entry name" value="TatD_DNAse"/>
    <property type="match status" value="1"/>
</dbReference>
<evidence type="ECO:0000313" key="10">
    <source>
        <dbReference type="Proteomes" id="UP001396334"/>
    </source>
</evidence>
<proteinExistence type="inferred from homology"/>
<name>A0ABR2R8L6_9ROSI</name>
<comment type="similarity">
    <text evidence="1">Belongs to the metallo-dependent hydrolases superfamily. TatD-type hydrolase family.</text>
</comment>
<dbReference type="SMART" id="SM00575">
    <property type="entry name" value="ZnF_PMZ"/>
    <property type="match status" value="1"/>
</dbReference>
<evidence type="ECO:0000256" key="1">
    <source>
        <dbReference type="ARBA" id="ARBA00009275"/>
    </source>
</evidence>
<dbReference type="InterPro" id="IPR018228">
    <property type="entry name" value="DNase_TatD-rel_CS"/>
</dbReference>
<dbReference type="Pfam" id="PF10551">
    <property type="entry name" value="MULE"/>
    <property type="match status" value="1"/>
</dbReference>
<evidence type="ECO:0000256" key="7">
    <source>
        <dbReference type="PROSITE-ProRule" id="PRU00325"/>
    </source>
</evidence>
<evidence type="ECO:0000256" key="3">
    <source>
        <dbReference type="ARBA" id="ARBA00022723"/>
    </source>
</evidence>
<dbReference type="InterPro" id="IPR001130">
    <property type="entry name" value="TatD-like"/>
</dbReference>
<dbReference type="PROSITE" id="PS50966">
    <property type="entry name" value="ZF_SWIM"/>
    <property type="match status" value="1"/>
</dbReference>
<dbReference type="Proteomes" id="UP001396334">
    <property type="component" value="Unassembled WGS sequence"/>
</dbReference>
<dbReference type="PANTHER" id="PTHR10060">
    <property type="entry name" value="TATD FAMILY DEOXYRIBONUCLEASE"/>
    <property type="match status" value="1"/>
</dbReference>
<evidence type="ECO:0000256" key="2">
    <source>
        <dbReference type="ARBA" id="ARBA00022722"/>
    </source>
</evidence>
<evidence type="ECO:0000313" key="9">
    <source>
        <dbReference type="EMBL" id="KAK9009298.1"/>
    </source>
</evidence>
<organism evidence="9 10">
    <name type="scientific">Hibiscus sabdariffa</name>
    <name type="common">roselle</name>
    <dbReference type="NCBI Taxonomy" id="183260"/>
    <lineage>
        <taxon>Eukaryota</taxon>
        <taxon>Viridiplantae</taxon>
        <taxon>Streptophyta</taxon>
        <taxon>Embryophyta</taxon>
        <taxon>Tracheophyta</taxon>
        <taxon>Spermatophyta</taxon>
        <taxon>Magnoliopsida</taxon>
        <taxon>eudicotyledons</taxon>
        <taxon>Gunneridae</taxon>
        <taxon>Pentapetalae</taxon>
        <taxon>rosids</taxon>
        <taxon>malvids</taxon>
        <taxon>Malvales</taxon>
        <taxon>Malvaceae</taxon>
        <taxon>Malvoideae</taxon>
        <taxon>Hibiscus</taxon>
    </lineage>
</organism>
<dbReference type="InterPro" id="IPR006564">
    <property type="entry name" value="Znf_PMZ"/>
</dbReference>
<dbReference type="Pfam" id="PF03108">
    <property type="entry name" value="DBD_Tnp_Mut"/>
    <property type="match status" value="1"/>
</dbReference>
<dbReference type="Pfam" id="PF04434">
    <property type="entry name" value="SWIM"/>
    <property type="match status" value="1"/>
</dbReference>
<keyword evidence="10" id="KW-1185">Reference proteome</keyword>
<dbReference type="Gene3D" id="3.20.20.140">
    <property type="entry name" value="Metal-dependent hydrolases"/>
    <property type="match status" value="1"/>
</dbReference>
<keyword evidence="2" id="KW-0540">Nuclease</keyword>
<protein>
    <recommendedName>
        <fullName evidence="8">SWIM-type domain-containing protein</fullName>
    </recommendedName>
</protein>
<accession>A0ABR2R8L6</accession>
<dbReference type="PROSITE" id="PS01090">
    <property type="entry name" value="TATD_2"/>
    <property type="match status" value="1"/>
</dbReference>
<keyword evidence="4 7" id="KW-0863">Zinc-finger</keyword>
<feature type="domain" description="SWIM-type" evidence="8">
    <location>
        <begin position="971"/>
        <end position="1003"/>
    </location>
</feature>
<dbReference type="InterPro" id="IPR018289">
    <property type="entry name" value="MULE_transposase_dom"/>
</dbReference>
<evidence type="ECO:0000256" key="5">
    <source>
        <dbReference type="ARBA" id="ARBA00022801"/>
    </source>
</evidence>
<evidence type="ECO:0000256" key="4">
    <source>
        <dbReference type="ARBA" id="ARBA00022771"/>
    </source>
</evidence>
<dbReference type="SUPFAM" id="SSF51556">
    <property type="entry name" value="Metallo-dependent hydrolases"/>
    <property type="match status" value="1"/>
</dbReference>
<dbReference type="Pfam" id="PF01026">
    <property type="entry name" value="TatD_DNase"/>
    <property type="match status" value="1"/>
</dbReference>
<evidence type="ECO:0000259" key="8">
    <source>
        <dbReference type="PROSITE" id="PS50966"/>
    </source>
</evidence>
<sequence>MAPIRMIDIAVNFTDGMFKGIYNGKQHHVSDIATVLSRAWNAGVDRIIVTGGSLEESKEALAIAETDGRLFCTVGVHPTRCKEFEESGDPEKHFQALLALAKEGIQKGKVVAIGECGLDYDRLHFCPAEIQKKYFEKQFELAYATKLPMFLHMRAAAEDFCEIMQQNISKFSGGVTHSFTGTAEDRDKLLSFHNMYIGINGCSLKMAENLDVVKDIPLERMMIETDSPYCEIKSTHAGIKFVKSLWPSKKKEKYDQESLVKGRNEPCLVRQVLEVVAGCKGISDIDQLSATLYQNTCRVFFPQDLDAAADALLAEPIPLVPIGIKLRGCNDYMPALHLLSVITGNDRTESDTSDREVLEISPGVRGFNPPLSKSKLKILPFSCFFIKGHGWEENNSNISNNMSIKYFLPGNKKTLITISKDKDLQRMVNFIDEASTVDVFVVLEDAAARNVSNMPASRSSRTTISEAVVPIVAPANAAVGMNDGMDQLDIDMPDGTSLDCMPINMVDGKHHKAAQSWENMITGVDQRFNSFNEFREALHKYSIAHGFAYRYKQNVSHRVTVKCKAQGCPWRIYASRLSTTQLICIKKMNPTHTCEGASVKAGYRATRGWVGSIIKEKLKASPNYKPKDIANDIKREYGIQLNYSQAWRAKEIAREQLQGSFKEAYNLLPYFCEKIKETNPGSIATFNTKDDSSFHRLFVSFHASISGFLEGCRPLIFLDSTTMNSKYQGMLLAAIAADAEDGIFPVAFAVVDDETEDNWTWFLRELKSAVSTSTQLTFVADFQNGLKRALADVFVKCYHSYCLRHLADKLNRDLKGQFSHDARRFMINDFYTAARSPRLEGFQRATESIKCISPEAYDWVIQSEPEHWANAFFGGARYNHMISSFGQEFYSWVSEAHEYPITHMIDLLRGKMMETIYKRRVDSSQWMTKLTPSNEEKLQKETAMARSLQVLLTQGSVFEVRGECVEGTFVEVVNIDHWDCSCKGWQLTGLPCCHAIAVFECIGRSSYDYCSRYLTTESFRLTYAESIHPVPNIDRPIEDESLDVAVTVTPPTKRPPANARALATTRRLAKNPSVYVGHLDDLLAVAFFHYLCHVLISHHHSEC</sequence>
<keyword evidence="5" id="KW-0378">Hydrolase</keyword>